<dbReference type="Pfam" id="PF01531">
    <property type="entry name" value="Glyco_transf_11"/>
    <property type="match status" value="1"/>
</dbReference>
<comment type="caution">
    <text evidence="3">The sequence shown here is derived from an EMBL/GenBank/DDBJ whole genome shotgun (WGS) entry which is preliminary data.</text>
</comment>
<organism evidence="3 4">
    <name type="scientific">Anseongella ginsenosidimutans</name>
    <dbReference type="NCBI Taxonomy" id="496056"/>
    <lineage>
        <taxon>Bacteria</taxon>
        <taxon>Pseudomonadati</taxon>
        <taxon>Bacteroidota</taxon>
        <taxon>Sphingobacteriia</taxon>
        <taxon>Sphingobacteriales</taxon>
        <taxon>Sphingobacteriaceae</taxon>
        <taxon>Anseongella</taxon>
    </lineage>
</organism>
<reference evidence="3 4" key="1">
    <citation type="submission" date="2019-03" db="EMBL/GenBank/DDBJ databases">
        <title>Genomic Encyclopedia of Type Strains, Phase IV (KMG-IV): sequencing the most valuable type-strain genomes for metagenomic binning, comparative biology and taxonomic classification.</title>
        <authorList>
            <person name="Goeker M."/>
        </authorList>
    </citation>
    <scope>NUCLEOTIDE SEQUENCE [LARGE SCALE GENOMIC DNA]</scope>
    <source>
        <strain evidence="3 4">DSM 21100</strain>
    </source>
</reference>
<dbReference type="Proteomes" id="UP000295807">
    <property type="component" value="Unassembled WGS sequence"/>
</dbReference>
<dbReference type="EMBL" id="SMAD01000011">
    <property type="protein sequence ID" value="TCS85715.1"/>
    <property type="molecule type" value="Genomic_DNA"/>
</dbReference>
<gene>
    <name evidence="3" type="ORF">EDD80_111118</name>
</gene>
<evidence type="ECO:0000313" key="3">
    <source>
        <dbReference type="EMBL" id="TCS85715.1"/>
    </source>
</evidence>
<protein>
    <submittedName>
        <fullName evidence="3">Glycosyl transferase family 11</fullName>
    </submittedName>
</protein>
<dbReference type="GO" id="GO:0016020">
    <property type="term" value="C:membrane"/>
    <property type="evidence" value="ECO:0007669"/>
    <property type="project" value="InterPro"/>
</dbReference>
<keyword evidence="2 3" id="KW-0808">Transferase</keyword>
<proteinExistence type="predicted"/>
<evidence type="ECO:0000256" key="2">
    <source>
        <dbReference type="ARBA" id="ARBA00022679"/>
    </source>
</evidence>
<accession>A0A4R3KQJ3</accession>
<dbReference type="RefSeq" id="WP_132130132.1">
    <property type="nucleotide sequence ID" value="NZ_SMAD01000011.1"/>
</dbReference>
<sequence length="285" mass="33467">MKIVKFLGGLGNQMFQYAFYLFLKQHFKQVKADITGFAGYSLHNGFELEDVFGIRLQQAGPFAIRLYTPERRDWATRKLRRLYGTKNAWYPEEKEFTYDPLIAVDKHPRYYWGYWQHYDYIKDIEPQLRKNFQFRERLKGENSKLLNEVSGLETVSLHVRRGDYLGHPLLGAICEPDYYREAIARMEQELQDPVFIVFSDDIPWCEKSLPLTNAIYVSWNTGKNSHLDMQLMSCCRHHIIANSSFSWWGAWLNKDEAKKVIAPGKWVNLPGTDSSGLLPPNWTRI</sequence>
<dbReference type="GO" id="GO:0005975">
    <property type="term" value="P:carbohydrate metabolic process"/>
    <property type="evidence" value="ECO:0007669"/>
    <property type="project" value="InterPro"/>
</dbReference>
<dbReference type="InterPro" id="IPR002516">
    <property type="entry name" value="Glyco_trans_11"/>
</dbReference>
<dbReference type="OrthoDB" id="9794601at2"/>
<name>A0A4R3KQJ3_9SPHI</name>
<evidence type="ECO:0000313" key="4">
    <source>
        <dbReference type="Proteomes" id="UP000295807"/>
    </source>
</evidence>
<dbReference type="GO" id="GO:0008107">
    <property type="term" value="F:galactoside 2-alpha-L-fucosyltransferase activity"/>
    <property type="evidence" value="ECO:0007669"/>
    <property type="project" value="InterPro"/>
</dbReference>
<dbReference type="PANTHER" id="PTHR11927:SF9">
    <property type="entry name" value="L-FUCOSYLTRANSFERASE"/>
    <property type="match status" value="1"/>
</dbReference>
<dbReference type="PANTHER" id="PTHR11927">
    <property type="entry name" value="GALACTOSIDE 2-L-FUCOSYLTRANSFERASE"/>
    <property type="match status" value="1"/>
</dbReference>
<evidence type="ECO:0000256" key="1">
    <source>
        <dbReference type="ARBA" id="ARBA00022676"/>
    </source>
</evidence>
<keyword evidence="1" id="KW-0328">Glycosyltransferase</keyword>
<dbReference type="CDD" id="cd11301">
    <property type="entry name" value="Fut1_Fut2_like"/>
    <property type="match status" value="1"/>
</dbReference>
<keyword evidence="4" id="KW-1185">Reference proteome</keyword>
<dbReference type="AlphaFoldDB" id="A0A4R3KQJ3"/>